<feature type="domain" description="Glycosyl transferase family 1" evidence="2">
    <location>
        <begin position="200"/>
        <end position="356"/>
    </location>
</feature>
<gene>
    <name evidence="4" type="ORF">C4F40_01120</name>
</gene>
<keyword evidence="5" id="KW-1185">Reference proteome</keyword>
<dbReference type="RefSeq" id="WP_196937349.1">
    <property type="nucleotide sequence ID" value="NZ_MU158689.1"/>
</dbReference>
<protein>
    <submittedName>
        <fullName evidence="4">Glycosyl transferase family 1</fullName>
    </submittedName>
</protein>
<evidence type="ECO:0000259" key="3">
    <source>
        <dbReference type="Pfam" id="PF13579"/>
    </source>
</evidence>
<dbReference type="EMBL" id="PSKQ01000010">
    <property type="protein sequence ID" value="MBE8719330.1"/>
    <property type="molecule type" value="Genomic_DNA"/>
</dbReference>
<dbReference type="InterPro" id="IPR001296">
    <property type="entry name" value="Glyco_trans_1"/>
</dbReference>
<dbReference type="Gene3D" id="3.40.50.2000">
    <property type="entry name" value="Glycogen Phosphorylase B"/>
    <property type="match status" value="2"/>
</dbReference>
<accession>A0ABR9T1X0</accession>
<dbReference type="GO" id="GO:0016740">
    <property type="term" value="F:transferase activity"/>
    <property type="evidence" value="ECO:0007669"/>
    <property type="project" value="UniProtKB-KW"/>
</dbReference>
<dbReference type="Pfam" id="PF13579">
    <property type="entry name" value="Glyco_trans_4_4"/>
    <property type="match status" value="1"/>
</dbReference>
<organism evidence="4 5">
    <name type="scientific">Sphingobacterium pedocola</name>
    <dbReference type="NCBI Taxonomy" id="2082722"/>
    <lineage>
        <taxon>Bacteria</taxon>
        <taxon>Pseudomonadati</taxon>
        <taxon>Bacteroidota</taxon>
        <taxon>Sphingobacteriia</taxon>
        <taxon>Sphingobacteriales</taxon>
        <taxon>Sphingobacteriaceae</taxon>
        <taxon>Sphingobacterium</taxon>
    </lineage>
</organism>
<reference evidence="4 5" key="1">
    <citation type="submission" date="2018-02" db="EMBL/GenBank/DDBJ databases">
        <title>Sphingobacterium KA21.</title>
        <authorList>
            <person name="Vasarhelyi B.M."/>
            <person name="Deshmukh S."/>
            <person name="Balint B."/>
            <person name="Kukolya J."/>
        </authorList>
    </citation>
    <scope>NUCLEOTIDE SEQUENCE [LARGE SCALE GENOMIC DNA]</scope>
    <source>
        <strain evidence="4 5">Ka21</strain>
    </source>
</reference>
<sequence length="382" mass="43364">MKILRVISSMHPKNGGPCQGIRNSIPAMEKLGVVNEVVCLDAPTEQFIANDPFVVHALGKAKGGWAYNSNFQAWLRDHLREYDVVIMHGLWLYPSYAASNAIKKFRKDNPRTELKFYVMPHGMLDPWFQRDKSRRLKALRNEIYWKWLEKNVVNSADGLLFTCEQELLLARGTFKGYSPKLELNIGYGIQAPPNLLGQVLPSKVNKPYWLFLSRIHPKKGVDQLLNAYFQLKKEHVNVPDLVIAGPLESAYAESMRVKAAACGDIHFVGMLQGDAKWKAFYGCEAFVLPSHQENFGISVVEAMACNKPVLITNQVNIWREIEEGQGGLIDTDTNEGTYQILKKFALMDETQKKEMGHNAGRVYQKNFTIEEAAKKMLDAFIR</sequence>
<keyword evidence="1 4" id="KW-0808">Transferase</keyword>
<evidence type="ECO:0000256" key="1">
    <source>
        <dbReference type="ARBA" id="ARBA00022679"/>
    </source>
</evidence>
<comment type="caution">
    <text evidence="4">The sequence shown here is derived from an EMBL/GenBank/DDBJ whole genome shotgun (WGS) entry which is preliminary data.</text>
</comment>
<evidence type="ECO:0000313" key="5">
    <source>
        <dbReference type="Proteomes" id="UP000618319"/>
    </source>
</evidence>
<dbReference type="PANTHER" id="PTHR46401:SF2">
    <property type="entry name" value="GLYCOSYLTRANSFERASE WBBK-RELATED"/>
    <property type="match status" value="1"/>
</dbReference>
<dbReference type="Proteomes" id="UP000618319">
    <property type="component" value="Unassembled WGS sequence"/>
</dbReference>
<evidence type="ECO:0000313" key="4">
    <source>
        <dbReference type="EMBL" id="MBE8719330.1"/>
    </source>
</evidence>
<dbReference type="InterPro" id="IPR028098">
    <property type="entry name" value="Glyco_trans_4-like_N"/>
</dbReference>
<proteinExistence type="predicted"/>
<dbReference type="SUPFAM" id="SSF53756">
    <property type="entry name" value="UDP-Glycosyltransferase/glycogen phosphorylase"/>
    <property type="match status" value="1"/>
</dbReference>
<evidence type="ECO:0000259" key="2">
    <source>
        <dbReference type="Pfam" id="PF00534"/>
    </source>
</evidence>
<dbReference type="Pfam" id="PF00534">
    <property type="entry name" value="Glycos_transf_1"/>
    <property type="match status" value="1"/>
</dbReference>
<name>A0ABR9T1X0_9SPHI</name>
<feature type="domain" description="Glycosyltransferase subfamily 4-like N-terminal" evidence="3">
    <location>
        <begin position="15"/>
        <end position="171"/>
    </location>
</feature>
<dbReference type="PANTHER" id="PTHR46401">
    <property type="entry name" value="GLYCOSYLTRANSFERASE WBBK-RELATED"/>
    <property type="match status" value="1"/>
</dbReference>